<gene>
    <name evidence="13" type="ORF">SAMN04488568_12614</name>
</gene>
<dbReference type="GO" id="GO:0015379">
    <property type="term" value="F:potassium:chloride symporter activity"/>
    <property type="evidence" value="ECO:0007669"/>
    <property type="project" value="InterPro"/>
</dbReference>
<feature type="binding site" evidence="11">
    <location>
        <position position="113"/>
    </location>
    <ligand>
        <name>K(+)</name>
        <dbReference type="ChEBI" id="CHEBI:29103"/>
    </ligand>
</feature>
<evidence type="ECO:0000256" key="11">
    <source>
        <dbReference type="PIRSR" id="PIRSR006247-1"/>
    </source>
</evidence>
<dbReference type="GO" id="GO:0005886">
    <property type="term" value="C:plasma membrane"/>
    <property type="evidence" value="ECO:0007669"/>
    <property type="project" value="UniProtKB-SubCell"/>
</dbReference>
<organism evidence="13 14">
    <name type="scientific">Maricaulis salignorans</name>
    <dbReference type="NCBI Taxonomy" id="144026"/>
    <lineage>
        <taxon>Bacteria</taxon>
        <taxon>Pseudomonadati</taxon>
        <taxon>Pseudomonadota</taxon>
        <taxon>Alphaproteobacteria</taxon>
        <taxon>Maricaulales</taxon>
        <taxon>Maricaulaceae</taxon>
        <taxon>Maricaulis</taxon>
    </lineage>
</organism>
<dbReference type="InterPro" id="IPR003445">
    <property type="entry name" value="Cat_transpt"/>
</dbReference>
<feature type="transmembrane region" description="Helical" evidence="12">
    <location>
        <begin position="457"/>
        <end position="478"/>
    </location>
</feature>
<keyword evidence="11" id="KW-0479">Metal-binding</keyword>
<feature type="binding site" evidence="11">
    <location>
        <position position="221"/>
    </location>
    <ligand>
        <name>K(+)</name>
        <dbReference type="ChEBI" id="CHEBI:29103"/>
    </ligand>
</feature>
<feature type="transmembrane region" description="Helical" evidence="12">
    <location>
        <begin position="71"/>
        <end position="91"/>
    </location>
</feature>
<feature type="transmembrane region" description="Helical" evidence="12">
    <location>
        <begin position="240"/>
        <end position="261"/>
    </location>
</feature>
<evidence type="ECO:0000256" key="1">
    <source>
        <dbReference type="ARBA" id="ARBA00004651"/>
    </source>
</evidence>
<evidence type="ECO:0000256" key="9">
    <source>
        <dbReference type="ARBA" id="ARBA00023136"/>
    </source>
</evidence>
<dbReference type="PIRSF" id="PIRSF006247">
    <property type="entry name" value="TrkH"/>
    <property type="match status" value="1"/>
</dbReference>
<evidence type="ECO:0000256" key="3">
    <source>
        <dbReference type="ARBA" id="ARBA00022475"/>
    </source>
</evidence>
<protein>
    <recommendedName>
        <fullName evidence="10">Trk system potassium uptake protein</fullName>
    </recommendedName>
</protein>
<evidence type="ECO:0000256" key="7">
    <source>
        <dbReference type="ARBA" id="ARBA00022989"/>
    </source>
</evidence>
<keyword evidence="3 10" id="KW-1003">Cell membrane</keyword>
<keyword evidence="2 10" id="KW-0813">Transport</keyword>
<comment type="function">
    <text evidence="10">Low-affinity potassium transport system. Interacts with Trk system potassium uptake protein TrkA.</text>
</comment>
<keyword evidence="7 12" id="KW-1133">Transmembrane helix</keyword>
<dbReference type="PANTHER" id="PTHR32024">
    <property type="entry name" value="TRK SYSTEM POTASSIUM UPTAKE PROTEIN TRKG-RELATED"/>
    <property type="match status" value="1"/>
</dbReference>
<keyword evidence="4 10" id="KW-0633">Potassium transport</keyword>
<feature type="transmembrane region" description="Helical" evidence="12">
    <location>
        <begin position="7"/>
        <end position="29"/>
    </location>
</feature>
<dbReference type="Proteomes" id="UP000199759">
    <property type="component" value="Unassembled WGS sequence"/>
</dbReference>
<reference evidence="13 14" key="1">
    <citation type="submission" date="2016-10" db="EMBL/GenBank/DDBJ databases">
        <authorList>
            <person name="de Groot N.N."/>
        </authorList>
    </citation>
    <scope>NUCLEOTIDE SEQUENCE [LARGE SCALE GENOMIC DNA]</scope>
    <source>
        <strain evidence="13 14">DSM 16077</strain>
    </source>
</reference>
<evidence type="ECO:0000256" key="8">
    <source>
        <dbReference type="ARBA" id="ARBA00023065"/>
    </source>
</evidence>
<dbReference type="STRING" id="144026.SAMN04488568_12614"/>
<keyword evidence="5 12" id="KW-0812">Transmembrane</keyword>
<dbReference type="EMBL" id="FNHG01000026">
    <property type="protein sequence ID" value="SDM85866.1"/>
    <property type="molecule type" value="Genomic_DNA"/>
</dbReference>
<evidence type="ECO:0000256" key="2">
    <source>
        <dbReference type="ARBA" id="ARBA00022448"/>
    </source>
</evidence>
<evidence type="ECO:0000256" key="5">
    <source>
        <dbReference type="ARBA" id="ARBA00022692"/>
    </source>
</evidence>
<keyword evidence="9 10" id="KW-0472">Membrane</keyword>
<feature type="binding site" evidence="11">
    <location>
        <position position="434"/>
    </location>
    <ligand>
        <name>K(+)</name>
        <dbReference type="ChEBI" id="CHEBI:29103"/>
    </ligand>
</feature>
<evidence type="ECO:0000256" key="6">
    <source>
        <dbReference type="ARBA" id="ARBA00022958"/>
    </source>
</evidence>
<accession>A0A1G9WNZ4</accession>
<comment type="similarity">
    <text evidence="10">Belongs to the TrkH potassium transport family.</text>
</comment>
<feature type="binding site" evidence="11">
    <location>
        <position position="433"/>
    </location>
    <ligand>
        <name>K(+)</name>
        <dbReference type="ChEBI" id="CHEBI:29103"/>
    </ligand>
</feature>
<dbReference type="InterPro" id="IPR004772">
    <property type="entry name" value="TrkH"/>
</dbReference>
<feature type="transmembrane region" description="Helical" evidence="12">
    <location>
        <begin position="273"/>
        <end position="296"/>
    </location>
</feature>
<evidence type="ECO:0000313" key="13">
    <source>
        <dbReference type="EMBL" id="SDM85866.1"/>
    </source>
</evidence>
<keyword evidence="6 10" id="KW-0630">Potassium</keyword>
<name>A0A1G9WNZ4_9PROT</name>
<keyword evidence="10" id="KW-0997">Cell inner membrane</keyword>
<feature type="transmembrane region" description="Helical" evidence="12">
    <location>
        <begin position="181"/>
        <end position="202"/>
    </location>
</feature>
<evidence type="ECO:0000256" key="4">
    <source>
        <dbReference type="ARBA" id="ARBA00022538"/>
    </source>
</evidence>
<dbReference type="Pfam" id="PF02386">
    <property type="entry name" value="TrkH"/>
    <property type="match status" value="1"/>
</dbReference>
<keyword evidence="14" id="KW-1185">Reference proteome</keyword>
<feature type="transmembrane region" description="Helical" evidence="12">
    <location>
        <begin position="41"/>
        <end position="59"/>
    </location>
</feature>
<feature type="transmembrane region" description="Helical" evidence="12">
    <location>
        <begin position="135"/>
        <end position="160"/>
    </location>
</feature>
<proteinExistence type="inferred from homology"/>
<feature type="transmembrane region" description="Helical" evidence="12">
    <location>
        <begin position="334"/>
        <end position="355"/>
    </location>
</feature>
<evidence type="ECO:0000256" key="10">
    <source>
        <dbReference type="PIRNR" id="PIRNR006247"/>
    </source>
</evidence>
<evidence type="ECO:0000313" key="14">
    <source>
        <dbReference type="Proteomes" id="UP000199759"/>
    </source>
</evidence>
<keyword evidence="8 10" id="KW-0406">Ion transport</keyword>
<dbReference type="OrthoDB" id="9810952at2"/>
<feature type="transmembrane region" description="Helical" evidence="12">
    <location>
        <begin position="395"/>
        <end position="416"/>
    </location>
</feature>
<evidence type="ECO:0000256" key="12">
    <source>
        <dbReference type="SAM" id="Phobius"/>
    </source>
</evidence>
<sequence length="484" mass="51331">MNMSLRPVVFMIGIMVTFLSAGMLVPALVDLIAEETESARAFFLSAVLGLFFGGSISLANRGPVDFITPRGVFLLMVGAWIALSITAALPMRLADQGMDWTDALFEAVSGLTTTGATVLTGLDFRPPGFLLWRAILQWLGGIGIIVTAMAFWPMLGVGGMQLFLLETGDKTDKVLPKATQIAANISAVYAMLTLICAVAYLMSGMNLLDATAHAMSTLSTGGFSTSDQSMGKFMHTGADMITLVFMIAAALPFTLLVMALRGKPQGIFRDAQARGFLFVILLATALLTSVLVVTGVHGEDPAWRMASFNAVSIITGTGYATTDYGAWGAAAESVFFVFMFIGGCAGSTSCSIKIFRYQIAGTAIRRYLAHLLRPNAIFPMRYNGRPVADSALHSVLGFFFVFFAVYAISAALLSAIGLDLTTALSGAATSLANVGPGLGDIIGPAGTFQTLPDAAKWILTANMLIGRLEVLAVLVVVMPRFWRS</sequence>
<dbReference type="PANTHER" id="PTHR32024:SF3">
    <property type="entry name" value="TRK SYSTEM POTASSIUM UPTAKE PROTEIN"/>
    <property type="match status" value="1"/>
</dbReference>
<feature type="binding site" evidence="11">
    <location>
        <position position="317"/>
    </location>
    <ligand>
        <name>K(+)</name>
        <dbReference type="ChEBI" id="CHEBI:29103"/>
    </ligand>
</feature>
<dbReference type="GO" id="GO:0046872">
    <property type="term" value="F:metal ion binding"/>
    <property type="evidence" value="ECO:0007669"/>
    <property type="project" value="UniProtKB-KW"/>
</dbReference>
<feature type="binding site" evidence="11">
    <location>
        <position position="114"/>
    </location>
    <ligand>
        <name>K(+)</name>
        <dbReference type="ChEBI" id="CHEBI:29103"/>
    </ligand>
</feature>
<dbReference type="AlphaFoldDB" id="A0A1G9WNZ4"/>
<comment type="subcellular location">
    <subcellularLocation>
        <location evidence="10">Cell inner membrane</location>
        <topology evidence="10">Multi-pass membrane protein</topology>
    </subcellularLocation>
    <subcellularLocation>
        <location evidence="1">Cell membrane</location>
        <topology evidence="1">Multi-pass membrane protein</topology>
    </subcellularLocation>
</comment>